<dbReference type="InterPro" id="IPR010730">
    <property type="entry name" value="HET"/>
</dbReference>
<keyword evidence="3" id="KW-1185">Reference proteome</keyword>
<dbReference type="PANTHER" id="PTHR33112:SF16">
    <property type="entry name" value="HETEROKARYON INCOMPATIBILITY DOMAIN-CONTAINING PROTEIN"/>
    <property type="match status" value="1"/>
</dbReference>
<dbReference type="EMBL" id="MU866086">
    <property type="protein sequence ID" value="KAK4181538.1"/>
    <property type="molecule type" value="Genomic_DNA"/>
</dbReference>
<proteinExistence type="predicted"/>
<gene>
    <name evidence="2" type="ORF">QBC36DRAFT_364440</name>
</gene>
<evidence type="ECO:0000313" key="2">
    <source>
        <dbReference type="EMBL" id="KAK4181538.1"/>
    </source>
</evidence>
<dbReference type="Proteomes" id="UP001302321">
    <property type="component" value="Unassembled WGS sequence"/>
</dbReference>
<comment type="caution">
    <text evidence="2">The sequence shown here is derived from an EMBL/GenBank/DDBJ whole genome shotgun (WGS) entry which is preliminary data.</text>
</comment>
<evidence type="ECO:0000259" key="1">
    <source>
        <dbReference type="Pfam" id="PF06985"/>
    </source>
</evidence>
<accession>A0AAN7ABW7</accession>
<reference evidence="2" key="1">
    <citation type="journal article" date="2023" name="Mol. Phylogenet. Evol.">
        <title>Genome-scale phylogeny and comparative genomics of the fungal order Sordariales.</title>
        <authorList>
            <person name="Hensen N."/>
            <person name="Bonometti L."/>
            <person name="Westerberg I."/>
            <person name="Brannstrom I.O."/>
            <person name="Guillou S."/>
            <person name="Cros-Aarteil S."/>
            <person name="Calhoun S."/>
            <person name="Haridas S."/>
            <person name="Kuo A."/>
            <person name="Mondo S."/>
            <person name="Pangilinan J."/>
            <person name="Riley R."/>
            <person name="LaButti K."/>
            <person name="Andreopoulos B."/>
            <person name="Lipzen A."/>
            <person name="Chen C."/>
            <person name="Yan M."/>
            <person name="Daum C."/>
            <person name="Ng V."/>
            <person name="Clum A."/>
            <person name="Steindorff A."/>
            <person name="Ohm R.A."/>
            <person name="Martin F."/>
            <person name="Silar P."/>
            <person name="Natvig D.O."/>
            <person name="Lalanne C."/>
            <person name="Gautier V."/>
            <person name="Ament-Velasquez S.L."/>
            <person name="Kruys A."/>
            <person name="Hutchinson M.I."/>
            <person name="Powell A.J."/>
            <person name="Barry K."/>
            <person name="Miller A.N."/>
            <person name="Grigoriev I.V."/>
            <person name="Debuchy R."/>
            <person name="Gladieux P."/>
            <person name="Hiltunen Thoren M."/>
            <person name="Johannesson H."/>
        </authorList>
    </citation>
    <scope>NUCLEOTIDE SEQUENCE</scope>
    <source>
        <strain evidence="2">CBS 892.96</strain>
    </source>
</reference>
<dbReference type="PANTHER" id="PTHR33112">
    <property type="entry name" value="DOMAIN PROTEIN, PUTATIVE-RELATED"/>
    <property type="match status" value="1"/>
</dbReference>
<dbReference type="AlphaFoldDB" id="A0AAN7ABW7"/>
<feature type="domain" description="Heterokaryon incompatibility" evidence="1">
    <location>
        <begin position="44"/>
        <end position="113"/>
    </location>
</feature>
<evidence type="ECO:0000313" key="3">
    <source>
        <dbReference type="Proteomes" id="UP001302321"/>
    </source>
</evidence>
<protein>
    <submittedName>
        <fullName evidence="2">Heterokaryon incompatibility protein-domain-containing protein</fullName>
    </submittedName>
</protein>
<sequence>MDCDAPPGLPSKLPTRLPKVTGEKIRLVDTRDIALSEGRPLRSYLTLSHCWGSSPHTQIKATSTNNIWVLRRVTRELEFGYIWIDSLCIMQDDRHDWDRELSMMASIYRNSFFDFIGDTIRRWPRRLLLHRFMTPYTFGLAGKATSSHTNGSGILKKIEAGSFQRWFALTPPDDIRDIPLRDISSPNVEVKLSYPLLARASVSQGRLLSPRVVHFGSTQPAWECRCSFWTDDYIMEDAPTSGKMACQHTSPGVKVCSGSTGYRAHQEACTRDCLM</sequence>
<organism evidence="2 3">
    <name type="scientific">Triangularia setosa</name>
    <dbReference type="NCBI Taxonomy" id="2587417"/>
    <lineage>
        <taxon>Eukaryota</taxon>
        <taxon>Fungi</taxon>
        <taxon>Dikarya</taxon>
        <taxon>Ascomycota</taxon>
        <taxon>Pezizomycotina</taxon>
        <taxon>Sordariomycetes</taxon>
        <taxon>Sordariomycetidae</taxon>
        <taxon>Sordariales</taxon>
        <taxon>Podosporaceae</taxon>
        <taxon>Triangularia</taxon>
    </lineage>
</organism>
<name>A0AAN7ABW7_9PEZI</name>
<reference evidence="2" key="2">
    <citation type="submission" date="2023-05" db="EMBL/GenBank/DDBJ databases">
        <authorList>
            <consortium name="Lawrence Berkeley National Laboratory"/>
            <person name="Steindorff A."/>
            <person name="Hensen N."/>
            <person name="Bonometti L."/>
            <person name="Westerberg I."/>
            <person name="Brannstrom I.O."/>
            <person name="Guillou S."/>
            <person name="Cros-Aarteil S."/>
            <person name="Calhoun S."/>
            <person name="Haridas S."/>
            <person name="Kuo A."/>
            <person name="Mondo S."/>
            <person name="Pangilinan J."/>
            <person name="Riley R."/>
            <person name="Labutti K."/>
            <person name="Andreopoulos B."/>
            <person name="Lipzen A."/>
            <person name="Chen C."/>
            <person name="Yanf M."/>
            <person name="Daum C."/>
            <person name="Ng V."/>
            <person name="Clum A."/>
            <person name="Ohm R."/>
            <person name="Martin F."/>
            <person name="Silar P."/>
            <person name="Natvig D."/>
            <person name="Lalanne C."/>
            <person name="Gautier V."/>
            <person name="Ament-Velasquez S.L."/>
            <person name="Kruys A."/>
            <person name="Hutchinson M.I."/>
            <person name="Powell A.J."/>
            <person name="Barry K."/>
            <person name="Miller A.N."/>
            <person name="Grigoriev I.V."/>
            <person name="Debuchy R."/>
            <person name="Gladieux P."/>
            <person name="Thoren M.H."/>
            <person name="Johannesson H."/>
        </authorList>
    </citation>
    <scope>NUCLEOTIDE SEQUENCE</scope>
    <source>
        <strain evidence="2">CBS 892.96</strain>
    </source>
</reference>
<dbReference type="Pfam" id="PF06985">
    <property type="entry name" value="HET"/>
    <property type="match status" value="1"/>
</dbReference>